<keyword evidence="2" id="KW-1185">Reference proteome</keyword>
<evidence type="ECO:0000313" key="2">
    <source>
        <dbReference type="Proteomes" id="UP000886520"/>
    </source>
</evidence>
<dbReference type="Proteomes" id="UP000886520">
    <property type="component" value="Chromosome 6"/>
</dbReference>
<organism evidence="1 2">
    <name type="scientific">Adiantum capillus-veneris</name>
    <name type="common">Maidenhair fern</name>
    <dbReference type="NCBI Taxonomy" id="13818"/>
    <lineage>
        <taxon>Eukaryota</taxon>
        <taxon>Viridiplantae</taxon>
        <taxon>Streptophyta</taxon>
        <taxon>Embryophyta</taxon>
        <taxon>Tracheophyta</taxon>
        <taxon>Polypodiopsida</taxon>
        <taxon>Polypodiidae</taxon>
        <taxon>Polypodiales</taxon>
        <taxon>Pteridineae</taxon>
        <taxon>Pteridaceae</taxon>
        <taxon>Vittarioideae</taxon>
        <taxon>Adiantum</taxon>
    </lineage>
</organism>
<name>A0A9D4V4E9_ADICA</name>
<dbReference type="EMBL" id="JABFUD020000006">
    <property type="protein sequence ID" value="KAI5079176.1"/>
    <property type="molecule type" value="Genomic_DNA"/>
</dbReference>
<evidence type="ECO:0000313" key="1">
    <source>
        <dbReference type="EMBL" id="KAI5079176.1"/>
    </source>
</evidence>
<protein>
    <submittedName>
        <fullName evidence="1">Uncharacterized protein</fullName>
    </submittedName>
</protein>
<feature type="non-terminal residue" evidence="1">
    <location>
        <position position="1"/>
    </location>
</feature>
<sequence>FQPPARHLPNHTYKLCRHSNCKISKFLFFMASSFKPCIWRLLTIVPPPSSNHRSLLSDLMSMKLLTRSSSSMPSFETLTASIGRSNNHKLNSGQDRHAYKSFWAAKLHNNESLEQSDTPPNFEAIEEVSENDVEYAKTVYEVQMLNWVPFKEMMSNSFEGGEDKGTLTSSPTP</sequence>
<proteinExistence type="predicted"/>
<gene>
    <name evidence="1" type="ORF">GOP47_0006847</name>
</gene>
<comment type="caution">
    <text evidence="1">The sequence shown here is derived from an EMBL/GenBank/DDBJ whole genome shotgun (WGS) entry which is preliminary data.</text>
</comment>
<reference evidence="1" key="1">
    <citation type="submission" date="2021-01" db="EMBL/GenBank/DDBJ databases">
        <title>Adiantum capillus-veneris genome.</title>
        <authorList>
            <person name="Fang Y."/>
            <person name="Liao Q."/>
        </authorList>
    </citation>
    <scope>NUCLEOTIDE SEQUENCE</scope>
    <source>
        <strain evidence="1">H3</strain>
        <tissue evidence="1">Leaf</tissue>
    </source>
</reference>
<accession>A0A9D4V4E9</accession>
<dbReference type="AlphaFoldDB" id="A0A9D4V4E9"/>